<protein>
    <submittedName>
        <fullName evidence="2">Uncharacterized protein</fullName>
    </submittedName>
</protein>
<name>A0A1G1XL67_9BACT</name>
<dbReference type="Proteomes" id="UP000178570">
    <property type="component" value="Unassembled WGS sequence"/>
</dbReference>
<feature type="compositionally biased region" description="Basic and acidic residues" evidence="1">
    <location>
        <begin position="1"/>
        <end position="10"/>
    </location>
</feature>
<sequence>MPKLFRRQERSQMSVASSVERRDPHFQFEKKIEALKRLYDSQNPKVNTGQIVRELEKLAVQLDNGDTGEFHDQLATLLGRLYPDDKAR</sequence>
<evidence type="ECO:0000313" key="2">
    <source>
        <dbReference type="EMBL" id="OGY40748.1"/>
    </source>
</evidence>
<dbReference type="EMBL" id="MHHY01000006">
    <property type="protein sequence ID" value="OGY40748.1"/>
    <property type="molecule type" value="Genomic_DNA"/>
</dbReference>
<dbReference type="STRING" id="1797529.A2570_01300"/>
<gene>
    <name evidence="2" type="ORF">A2570_01300</name>
</gene>
<reference evidence="2 3" key="1">
    <citation type="journal article" date="2016" name="Nat. Commun.">
        <title>Thousands of microbial genomes shed light on interconnected biogeochemical processes in an aquifer system.</title>
        <authorList>
            <person name="Anantharaman K."/>
            <person name="Brown C.T."/>
            <person name="Hug L.A."/>
            <person name="Sharon I."/>
            <person name="Castelle C.J."/>
            <person name="Probst A.J."/>
            <person name="Thomas B.C."/>
            <person name="Singh A."/>
            <person name="Wilkins M.J."/>
            <person name="Karaoz U."/>
            <person name="Brodie E.L."/>
            <person name="Williams K.H."/>
            <person name="Hubbard S.S."/>
            <person name="Banfield J.F."/>
        </authorList>
    </citation>
    <scope>NUCLEOTIDE SEQUENCE [LARGE SCALE GENOMIC DNA]</scope>
</reference>
<dbReference type="AlphaFoldDB" id="A0A1G1XL67"/>
<evidence type="ECO:0000256" key="1">
    <source>
        <dbReference type="SAM" id="MobiDB-lite"/>
    </source>
</evidence>
<organism evidence="2 3">
    <name type="scientific">Candidatus Brennerbacteria bacterium RIFOXYD1_FULL_41_16</name>
    <dbReference type="NCBI Taxonomy" id="1797529"/>
    <lineage>
        <taxon>Bacteria</taxon>
        <taxon>Candidatus Brenneribacteriota</taxon>
    </lineage>
</organism>
<accession>A0A1G1XL67</accession>
<feature type="region of interest" description="Disordered" evidence="1">
    <location>
        <begin position="1"/>
        <end position="20"/>
    </location>
</feature>
<evidence type="ECO:0000313" key="3">
    <source>
        <dbReference type="Proteomes" id="UP000178570"/>
    </source>
</evidence>
<comment type="caution">
    <text evidence="2">The sequence shown here is derived from an EMBL/GenBank/DDBJ whole genome shotgun (WGS) entry which is preliminary data.</text>
</comment>
<proteinExistence type="predicted"/>